<evidence type="ECO:0000256" key="8">
    <source>
        <dbReference type="ARBA" id="ARBA00023136"/>
    </source>
</evidence>
<dbReference type="OrthoDB" id="9794365at2"/>
<dbReference type="AlphaFoldDB" id="A0A2N9YFV5"/>
<keyword evidence="12" id="KW-1185">Reference proteome</keyword>
<feature type="transmembrane region" description="Helical" evidence="9">
    <location>
        <begin position="83"/>
        <end position="103"/>
    </location>
</feature>
<gene>
    <name evidence="11" type="ORF">BLE401_12160</name>
</gene>
<name>A0A2N9YFV5_9GAMM</name>
<feature type="transmembrane region" description="Helical" evidence="9">
    <location>
        <begin position="50"/>
        <end position="71"/>
    </location>
</feature>
<evidence type="ECO:0000259" key="10">
    <source>
        <dbReference type="Pfam" id="PF01061"/>
    </source>
</evidence>
<comment type="similarity">
    <text evidence="2">Belongs to the ABC-2 integral membrane protein family.</text>
</comment>
<feature type="domain" description="ABC-2 type transporter transmembrane" evidence="10">
    <location>
        <begin position="33"/>
        <end position="227"/>
    </location>
</feature>
<keyword evidence="4" id="KW-1003">Cell membrane</keyword>
<evidence type="ECO:0000256" key="7">
    <source>
        <dbReference type="ARBA" id="ARBA00023047"/>
    </source>
</evidence>
<feature type="transmembrane region" description="Helical" evidence="9">
    <location>
        <begin position="159"/>
        <end position="183"/>
    </location>
</feature>
<organism evidence="11 12">
    <name type="scientific">Beggiatoa leptomitoformis</name>
    <dbReference type="NCBI Taxonomy" id="288004"/>
    <lineage>
        <taxon>Bacteria</taxon>
        <taxon>Pseudomonadati</taxon>
        <taxon>Pseudomonadota</taxon>
        <taxon>Gammaproteobacteria</taxon>
        <taxon>Thiotrichales</taxon>
        <taxon>Thiotrichaceae</taxon>
        <taxon>Beggiatoa</taxon>
    </lineage>
</organism>
<evidence type="ECO:0000256" key="2">
    <source>
        <dbReference type="ARBA" id="ARBA00007783"/>
    </source>
</evidence>
<keyword evidence="5 9" id="KW-0812">Transmembrane</keyword>
<keyword evidence="3" id="KW-0813">Transport</keyword>
<dbReference type="EMBL" id="CP018889">
    <property type="protein sequence ID" value="AUI69367.1"/>
    <property type="molecule type" value="Genomic_DNA"/>
</dbReference>
<dbReference type="KEGG" id="blep:AL038_12105"/>
<feature type="transmembrane region" description="Helical" evidence="9">
    <location>
        <begin position="245"/>
        <end position="263"/>
    </location>
</feature>
<evidence type="ECO:0000256" key="6">
    <source>
        <dbReference type="ARBA" id="ARBA00022989"/>
    </source>
</evidence>
<dbReference type="Pfam" id="PF01061">
    <property type="entry name" value="ABC2_membrane"/>
    <property type="match status" value="1"/>
</dbReference>
<dbReference type="GO" id="GO:0005886">
    <property type="term" value="C:plasma membrane"/>
    <property type="evidence" value="ECO:0007669"/>
    <property type="project" value="UniProtKB-SubCell"/>
</dbReference>
<keyword evidence="7" id="KW-0762">Sugar transport</keyword>
<dbReference type="STRING" id="288004.AL038_12105"/>
<feature type="transmembrane region" description="Helical" evidence="9">
    <location>
        <begin position="190"/>
        <end position="207"/>
    </location>
</feature>
<dbReference type="Proteomes" id="UP000234271">
    <property type="component" value="Chromosome"/>
</dbReference>
<reference evidence="12" key="1">
    <citation type="submission" date="2016-12" db="EMBL/GenBank/DDBJ databases">
        <title>Complete Genome Sequence of Beggiatoa leptomitiformis D-401.</title>
        <authorList>
            <person name="Fomenkov A."/>
            <person name="Vincze T."/>
            <person name="Grabovich M."/>
            <person name="Anton B.P."/>
            <person name="Dubinina G."/>
            <person name="Orlova M."/>
            <person name="Belousova E."/>
            <person name="Roberts R.J."/>
        </authorList>
    </citation>
    <scope>NUCLEOTIDE SEQUENCE [LARGE SCALE GENOMIC DNA]</scope>
    <source>
        <strain evidence="12">D-401</strain>
    </source>
</reference>
<dbReference type="GO" id="GO:0015774">
    <property type="term" value="P:polysaccharide transport"/>
    <property type="evidence" value="ECO:0007669"/>
    <property type="project" value="UniProtKB-KW"/>
</dbReference>
<keyword evidence="6 9" id="KW-1133">Transmembrane helix</keyword>
<dbReference type="GO" id="GO:0140359">
    <property type="term" value="F:ABC-type transporter activity"/>
    <property type="evidence" value="ECO:0007669"/>
    <property type="project" value="InterPro"/>
</dbReference>
<evidence type="ECO:0000313" key="11">
    <source>
        <dbReference type="EMBL" id="AUI69367.1"/>
    </source>
</evidence>
<accession>A0A2N9YFV5</accession>
<keyword evidence="7" id="KW-0625">Polysaccharide transport</keyword>
<dbReference type="InterPro" id="IPR013525">
    <property type="entry name" value="ABC2_TM"/>
</dbReference>
<evidence type="ECO:0000256" key="4">
    <source>
        <dbReference type="ARBA" id="ARBA00022475"/>
    </source>
</evidence>
<proteinExistence type="inferred from homology"/>
<evidence type="ECO:0000256" key="1">
    <source>
        <dbReference type="ARBA" id="ARBA00004651"/>
    </source>
</evidence>
<keyword evidence="8 9" id="KW-0472">Membrane</keyword>
<sequence>MSMVILNFLKRYIFTTKKGLLSPFQAVYQHKHLVFLLLKRDVITRTSGTWLGDAWLLLQPALQIVGFWFLLDVVLKVKFPSGVAFVTYFLLSMLPWLFIAEVLNRSLNVLSEFGGLYRRAVFPIIILPLLPLILSSVLYAIVMAIIAGLMQGWSAIPTGIFSIFILAIWLMPMCYLLAIIGLFLKDISQFFPFLITITMYLTPIMYMPDLMPEPLQWILVINPVADVMRLIHASIQGLSWDYFNIIRPVCLWLLLLGPAWVLFHRAEPHVREML</sequence>
<protein>
    <submittedName>
        <fullName evidence="11">ABC transporter permease</fullName>
    </submittedName>
</protein>
<evidence type="ECO:0000256" key="3">
    <source>
        <dbReference type="ARBA" id="ARBA00022448"/>
    </source>
</evidence>
<evidence type="ECO:0000256" key="9">
    <source>
        <dbReference type="SAM" id="Phobius"/>
    </source>
</evidence>
<dbReference type="PANTHER" id="PTHR30413:SF10">
    <property type="entry name" value="CAPSULE POLYSACCHARIDE EXPORT INNER-MEMBRANE PROTEIN CTRC"/>
    <property type="match status" value="1"/>
</dbReference>
<dbReference type="GO" id="GO:0015920">
    <property type="term" value="P:lipopolysaccharide transport"/>
    <property type="evidence" value="ECO:0007669"/>
    <property type="project" value="TreeGrafter"/>
</dbReference>
<evidence type="ECO:0000313" key="12">
    <source>
        <dbReference type="Proteomes" id="UP000234271"/>
    </source>
</evidence>
<feature type="transmembrane region" description="Helical" evidence="9">
    <location>
        <begin position="124"/>
        <end position="147"/>
    </location>
</feature>
<comment type="subcellular location">
    <subcellularLocation>
        <location evidence="1">Cell membrane</location>
        <topology evidence="1">Multi-pass membrane protein</topology>
    </subcellularLocation>
</comment>
<evidence type="ECO:0000256" key="5">
    <source>
        <dbReference type="ARBA" id="ARBA00022692"/>
    </source>
</evidence>
<dbReference type="PANTHER" id="PTHR30413">
    <property type="entry name" value="INNER MEMBRANE TRANSPORT PERMEASE"/>
    <property type="match status" value="1"/>
</dbReference>